<dbReference type="EMBL" id="QGLD01000018">
    <property type="protein sequence ID" value="RAL70009.1"/>
    <property type="molecule type" value="Genomic_DNA"/>
</dbReference>
<dbReference type="EMBL" id="QGLC01000025">
    <property type="protein sequence ID" value="RAL68807.1"/>
    <property type="molecule type" value="Genomic_DNA"/>
</dbReference>
<evidence type="ECO:0000313" key="4">
    <source>
        <dbReference type="Proteomes" id="UP000249146"/>
    </source>
</evidence>
<proteinExistence type="predicted"/>
<dbReference type="Proteomes" id="UP000249146">
    <property type="component" value="Unassembled WGS sequence"/>
</dbReference>
<accession>A0A328ERL5</accession>
<comment type="caution">
    <text evidence="2">The sequence shown here is derived from an EMBL/GenBank/DDBJ whole genome shotgun (WGS) entry which is preliminary data.</text>
</comment>
<dbReference type="AlphaFoldDB" id="A0A328ERL5"/>
<sequence length="78" mass="8816">MRNSKRHIVTQNNISDIIADIGFEFEKGIDAEVKALAIRKTEEYCFNLIKDVDTDAGYLKCVANSFFDGYIAGLHDSR</sequence>
<protein>
    <submittedName>
        <fullName evidence="2">Uncharacterized protein</fullName>
    </submittedName>
</protein>
<reference evidence="3 4" key="1">
    <citation type="submission" date="2018-05" db="EMBL/GenBank/DDBJ databases">
        <title>Draft genome sequences of Dehalococcoides mccartyi strains RC and KS.</title>
        <authorList>
            <person name="Higgins S.A."/>
            <person name="Padilla-Crespo E."/>
            <person name="Loeffler F.E."/>
        </authorList>
    </citation>
    <scope>NUCLEOTIDE SEQUENCE [LARGE SCALE GENOMIC DNA]</scope>
    <source>
        <strain evidence="2 3">KS</strain>
        <strain evidence="1 4">RC</strain>
    </source>
</reference>
<organism evidence="2 3">
    <name type="scientific">Dehalococcoides mccartyi</name>
    <dbReference type="NCBI Taxonomy" id="61435"/>
    <lineage>
        <taxon>Bacteria</taxon>
        <taxon>Bacillati</taxon>
        <taxon>Chloroflexota</taxon>
        <taxon>Dehalococcoidia</taxon>
        <taxon>Dehalococcoidales</taxon>
        <taxon>Dehalococcoidaceae</taxon>
        <taxon>Dehalococcoides</taxon>
    </lineage>
</organism>
<evidence type="ECO:0000313" key="2">
    <source>
        <dbReference type="EMBL" id="RAL70009.1"/>
    </source>
</evidence>
<gene>
    <name evidence="2" type="ORF">C1G86_1533</name>
    <name evidence="1" type="ORF">C1G87_1570</name>
</gene>
<dbReference type="Proteomes" id="UP000248786">
    <property type="component" value="Unassembled WGS sequence"/>
</dbReference>
<name>A0A328ERL5_9CHLR</name>
<evidence type="ECO:0000313" key="1">
    <source>
        <dbReference type="EMBL" id="RAL68807.1"/>
    </source>
</evidence>
<evidence type="ECO:0000313" key="3">
    <source>
        <dbReference type="Proteomes" id="UP000248786"/>
    </source>
</evidence>